<dbReference type="SMART" id="SM00448">
    <property type="entry name" value="REC"/>
    <property type="match status" value="1"/>
</dbReference>
<accession>A0ABS9VYV6</accession>
<gene>
    <name evidence="4" type="ORF">MON41_00015</name>
</gene>
<feature type="chain" id="PRO_5046584338" evidence="2">
    <location>
        <begin position="28"/>
        <end position="354"/>
    </location>
</feature>
<dbReference type="EMBL" id="JALBUU010000001">
    <property type="protein sequence ID" value="MCI0752149.1"/>
    <property type="molecule type" value="Genomic_DNA"/>
</dbReference>
<evidence type="ECO:0000256" key="1">
    <source>
        <dbReference type="PROSITE-ProRule" id="PRU00169"/>
    </source>
</evidence>
<dbReference type="CDD" id="cd00156">
    <property type="entry name" value="REC"/>
    <property type="match status" value="1"/>
</dbReference>
<keyword evidence="5" id="KW-1185">Reference proteome</keyword>
<evidence type="ECO:0000256" key="2">
    <source>
        <dbReference type="SAM" id="SignalP"/>
    </source>
</evidence>
<evidence type="ECO:0000313" key="5">
    <source>
        <dbReference type="Proteomes" id="UP001201985"/>
    </source>
</evidence>
<feature type="signal peptide" evidence="2">
    <location>
        <begin position="1"/>
        <end position="27"/>
    </location>
</feature>
<keyword evidence="1" id="KW-0597">Phosphoprotein</keyword>
<dbReference type="SUPFAM" id="SSF52172">
    <property type="entry name" value="CheY-like"/>
    <property type="match status" value="1"/>
</dbReference>
<dbReference type="Proteomes" id="UP001201985">
    <property type="component" value="Unassembled WGS sequence"/>
</dbReference>
<dbReference type="Pfam" id="PF00072">
    <property type="entry name" value="Response_reg"/>
    <property type="match status" value="1"/>
</dbReference>
<reference evidence="4 5" key="1">
    <citation type="submission" date="2022-03" db="EMBL/GenBank/DDBJ databases">
        <title>Complete genome analysis of Roseomonas KG 17.1 : a prolific producer of plant growth promoters.</title>
        <authorList>
            <person name="Saadouli I."/>
            <person name="Najjari A."/>
            <person name="Mosbah A."/>
            <person name="Ouzari H.I."/>
        </authorList>
    </citation>
    <scope>NUCLEOTIDE SEQUENCE [LARGE SCALE GENOMIC DNA]</scope>
    <source>
        <strain evidence="4 5">KG17-1</strain>
    </source>
</reference>
<sequence>MNGRLLHRRLLLSAVGTMAALHRPASAAARQETLPAETLTLLNGIQFGTPISRSFANASEPPARTLGGNLFFRSRLELASESASNSRDIPSSRAARLHYADGSEIDGREIPYIALPGPPDWLFDFGIQLGDFAAVIVRDTLAFAVFGAFSEVNRLGRCSTELFRLLRQRDPDADRGRYLPREIACLVFPRSGSHLNLKDAATLKEAIATKGLHFFALAGGQPNAGGIVAEQRRGPAQRVRILWVDDLPENNVIEASILRRQGIEVSAAGSSAEAHQKLAGGQWDLVISDIDREGRSDEGLRFLADLRRAGRTIPVIFYSSSYSTERYAGRLRQLDAIAVSGAAELLGLVDRSIP</sequence>
<name>A0ABS9VYV6_9PROT</name>
<dbReference type="InterPro" id="IPR001789">
    <property type="entry name" value="Sig_transdc_resp-reg_receiver"/>
</dbReference>
<proteinExistence type="predicted"/>
<comment type="caution">
    <text evidence="4">The sequence shown here is derived from an EMBL/GenBank/DDBJ whole genome shotgun (WGS) entry which is preliminary data.</text>
</comment>
<organism evidence="4 5">
    <name type="scientific">Teichococcus vastitatis</name>
    <dbReference type="NCBI Taxonomy" id="2307076"/>
    <lineage>
        <taxon>Bacteria</taxon>
        <taxon>Pseudomonadati</taxon>
        <taxon>Pseudomonadota</taxon>
        <taxon>Alphaproteobacteria</taxon>
        <taxon>Acetobacterales</taxon>
        <taxon>Roseomonadaceae</taxon>
        <taxon>Roseomonas</taxon>
    </lineage>
</organism>
<feature type="domain" description="Response regulatory" evidence="3">
    <location>
        <begin position="240"/>
        <end position="354"/>
    </location>
</feature>
<protein>
    <submittedName>
        <fullName evidence="4">Response regulator</fullName>
    </submittedName>
</protein>
<dbReference type="RefSeq" id="WP_241792379.1">
    <property type="nucleotide sequence ID" value="NZ_JALBUU010000001.1"/>
</dbReference>
<dbReference type="InterPro" id="IPR011006">
    <property type="entry name" value="CheY-like_superfamily"/>
</dbReference>
<evidence type="ECO:0000259" key="3">
    <source>
        <dbReference type="PROSITE" id="PS50110"/>
    </source>
</evidence>
<keyword evidence="2" id="KW-0732">Signal</keyword>
<feature type="modified residue" description="4-aspartylphosphate" evidence="1">
    <location>
        <position position="289"/>
    </location>
</feature>
<evidence type="ECO:0000313" key="4">
    <source>
        <dbReference type="EMBL" id="MCI0752149.1"/>
    </source>
</evidence>
<dbReference type="Gene3D" id="3.40.50.2300">
    <property type="match status" value="1"/>
</dbReference>
<dbReference type="PROSITE" id="PS50110">
    <property type="entry name" value="RESPONSE_REGULATORY"/>
    <property type="match status" value="1"/>
</dbReference>